<feature type="compositionally biased region" description="Acidic residues" evidence="7">
    <location>
        <begin position="476"/>
        <end position="499"/>
    </location>
</feature>
<evidence type="ECO:0000256" key="7">
    <source>
        <dbReference type="SAM" id="MobiDB-lite"/>
    </source>
</evidence>
<dbReference type="InterPro" id="IPR031736">
    <property type="entry name" value="REXO1-like_dom"/>
</dbReference>
<dbReference type="EMBL" id="JBEDNZ010000021">
    <property type="protein sequence ID" value="KAL0819060.1"/>
    <property type="molecule type" value="Genomic_DNA"/>
</dbReference>
<dbReference type="FunFam" id="3.30.420.10:FF:000019">
    <property type="entry name" value="RNA exonuclease NEF-sp"/>
    <property type="match status" value="1"/>
</dbReference>
<comment type="similarity">
    <text evidence="2">Belongs to the REXO1/REXO3 family.</text>
</comment>
<comment type="subcellular location">
    <subcellularLocation>
        <location evidence="1">Nucleus</location>
    </subcellularLocation>
</comment>
<feature type="region of interest" description="Disordered" evidence="7">
    <location>
        <begin position="199"/>
        <end position="502"/>
    </location>
</feature>
<keyword evidence="4" id="KW-0378">Hydrolase</keyword>
<keyword evidence="3" id="KW-0540">Nuclease</keyword>
<dbReference type="PANTHER" id="PTHR12801:SF115">
    <property type="entry name" value="FI18136P1-RELATED"/>
    <property type="match status" value="1"/>
</dbReference>
<name>A0ABD0SGU4_LOXSC</name>
<reference evidence="9 10" key="1">
    <citation type="submission" date="2024-06" db="EMBL/GenBank/DDBJ databases">
        <title>A chromosome-level genome assembly of beet webworm, Loxostege sticticalis.</title>
        <authorList>
            <person name="Zhang Y."/>
        </authorList>
    </citation>
    <scope>NUCLEOTIDE SEQUENCE [LARGE SCALE GENOMIC DNA]</scope>
    <source>
        <strain evidence="9">AQ028</strain>
        <tissue evidence="9">Male pupae</tissue>
    </source>
</reference>
<feature type="compositionally biased region" description="Basic and acidic residues" evidence="7">
    <location>
        <begin position="435"/>
        <end position="444"/>
    </location>
</feature>
<dbReference type="InterPro" id="IPR034922">
    <property type="entry name" value="REX1-like_exo"/>
</dbReference>
<feature type="compositionally biased region" description="Basic and acidic residues" evidence="7">
    <location>
        <begin position="291"/>
        <end position="397"/>
    </location>
</feature>
<feature type="region of interest" description="Disordered" evidence="7">
    <location>
        <begin position="127"/>
        <end position="187"/>
    </location>
</feature>
<dbReference type="CDD" id="cd06145">
    <property type="entry name" value="REX1_like"/>
    <property type="match status" value="1"/>
</dbReference>
<dbReference type="InterPro" id="IPR012337">
    <property type="entry name" value="RNaseH-like_sf"/>
</dbReference>
<dbReference type="SMART" id="SM00479">
    <property type="entry name" value="EXOIII"/>
    <property type="match status" value="1"/>
</dbReference>
<evidence type="ECO:0000256" key="4">
    <source>
        <dbReference type="ARBA" id="ARBA00022801"/>
    </source>
</evidence>
<gene>
    <name evidence="9" type="ORF">ABMA28_008338</name>
</gene>
<evidence type="ECO:0000256" key="6">
    <source>
        <dbReference type="ARBA" id="ARBA00023242"/>
    </source>
</evidence>
<evidence type="ECO:0000256" key="1">
    <source>
        <dbReference type="ARBA" id="ARBA00004123"/>
    </source>
</evidence>
<feature type="region of interest" description="Disordered" evidence="7">
    <location>
        <begin position="636"/>
        <end position="658"/>
    </location>
</feature>
<dbReference type="InterPro" id="IPR036397">
    <property type="entry name" value="RNaseH_sf"/>
</dbReference>
<evidence type="ECO:0000256" key="5">
    <source>
        <dbReference type="ARBA" id="ARBA00022839"/>
    </source>
</evidence>
<dbReference type="PANTHER" id="PTHR12801">
    <property type="entry name" value="RNA EXONUCLEASE REXO1 / RECO3 FAMILY MEMBER-RELATED"/>
    <property type="match status" value="1"/>
</dbReference>
<feature type="compositionally biased region" description="Basic and acidic residues" evidence="7">
    <location>
        <begin position="408"/>
        <end position="427"/>
    </location>
</feature>
<evidence type="ECO:0000256" key="3">
    <source>
        <dbReference type="ARBA" id="ARBA00022722"/>
    </source>
</evidence>
<evidence type="ECO:0000313" key="9">
    <source>
        <dbReference type="EMBL" id="KAL0819060.1"/>
    </source>
</evidence>
<dbReference type="AlphaFoldDB" id="A0ABD0SGU4"/>
<accession>A0ABD0SGU4</accession>
<evidence type="ECO:0000313" key="10">
    <source>
        <dbReference type="Proteomes" id="UP001549921"/>
    </source>
</evidence>
<dbReference type="Gene3D" id="3.30.420.10">
    <property type="entry name" value="Ribonuclease H-like superfamily/Ribonuclease H"/>
    <property type="match status" value="1"/>
</dbReference>
<organism evidence="9 10">
    <name type="scientific">Loxostege sticticalis</name>
    <name type="common">Beet webworm moth</name>
    <dbReference type="NCBI Taxonomy" id="481309"/>
    <lineage>
        <taxon>Eukaryota</taxon>
        <taxon>Metazoa</taxon>
        <taxon>Ecdysozoa</taxon>
        <taxon>Arthropoda</taxon>
        <taxon>Hexapoda</taxon>
        <taxon>Insecta</taxon>
        <taxon>Pterygota</taxon>
        <taxon>Neoptera</taxon>
        <taxon>Endopterygota</taxon>
        <taxon>Lepidoptera</taxon>
        <taxon>Glossata</taxon>
        <taxon>Ditrysia</taxon>
        <taxon>Pyraloidea</taxon>
        <taxon>Crambidae</taxon>
        <taxon>Pyraustinae</taxon>
        <taxon>Loxostege</taxon>
    </lineage>
</organism>
<dbReference type="InterPro" id="IPR013520">
    <property type="entry name" value="Ribonucl_H"/>
</dbReference>
<dbReference type="SUPFAM" id="SSF53098">
    <property type="entry name" value="Ribonuclease H-like"/>
    <property type="match status" value="1"/>
</dbReference>
<dbReference type="Pfam" id="PF15870">
    <property type="entry name" value="EloA-BP1"/>
    <property type="match status" value="1"/>
</dbReference>
<proteinExistence type="inferred from homology"/>
<feature type="compositionally biased region" description="Polar residues" evidence="7">
    <location>
        <begin position="636"/>
        <end position="652"/>
    </location>
</feature>
<feature type="domain" description="Exonuclease" evidence="8">
    <location>
        <begin position="929"/>
        <end position="1088"/>
    </location>
</feature>
<feature type="compositionally biased region" description="Low complexity" evidence="7">
    <location>
        <begin position="231"/>
        <end position="243"/>
    </location>
</feature>
<evidence type="ECO:0000259" key="8">
    <source>
        <dbReference type="SMART" id="SM00479"/>
    </source>
</evidence>
<evidence type="ECO:0000256" key="2">
    <source>
        <dbReference type="ARBA" id="ARBA00006357"/>
    </source>
</evidence>
<sequence>MLPSTGYFKGISCPFYDSGLCERPYCHFRHVRKESQNVSNDGIESGAILQKLVSAAVQKVLQQTETSGTTSDSVPVDTTTDIGKTVIQQTVPKVTYNPTPISELKKINNIDSENKDDINEQRKRHIPVPYTPRKPTSLPIRRPVDTNGASKPFIYIPPPVKYTPGGTDSVQPDPYTPKGGNDSTEKYLPGSEIELQEYKPIENAQQSPSKHNYVPSDKSVSKKKILEYKPTKVSTKSESSTVTYQPTPRSLAPCFSSDEDEPENKKRKLSSDFNGLDDLGPEFDILDQILDEEKKEPLQETDTKTKQQILEDNKKIGTKEHKESHKVSKSEPSKKSSKHDKDKKDKKKDSTKHDREKSKSKSDDKKSSSSKDSSRSSSKDHKDKEHKSRDEKKSKHSSDKKRHSSSKSSHESSKDNKHSSKSSEKHSKQSSSSKSDSKHRDKSEHHKSHKSSKESKEKSKKENKKELMSNGWADVDQVENESVDLNNDEDLYEMSDSDEESRTLECKRIFEEYIPTPINQHVEEPQKEEDNNEEEYVPSKKRISRTAEKNVKVIRKPPIKPDYKVSAAQAMAERLAKVKEYHASKIKMETHNEDSNKVDIKKNILNVSNSGSSKIRIAHVPYASTLMNAKKNISPNANAVKSEPSTSSTIAQTVKKGGQRVSHIPNEKFIDRPGVLEPLGSKIPANIRSTYLNKMIDECLKIYLSATDAYARAQHEELSTSKKCTTVPIYKNSAVMAVSRLRKELQECNGVKKSSFDCSTLQKLPQSVSGQSGNSGSWSIENKNRKVVQAHEFHGAKLYNNIQKWILTEEQLQENGFPRPHPSRDKGRAIIYGQNKQIPPKGFLRTCCRCKKDYTIDKKGFPCRKEECIYHPNRKYRVRGEVKYQCCSQDSTSDGCCIAPCHVYEYVDFENLKGYVKTLPPEREMDDYGVYSLDCEMCYTTHGLDLTRVTVINSNCKVVYETLIKPLHPIIDYNTRYSGITEEQMADVNTTLLEVQATMLAMFNSKTILIGHSLESDFKALKLIHDTVIDTSVLFPHKMGPPFKRALRNLSSEHLKKIIQNSVDGHDSAEDATVCMELIHFKLREDLKTR</sequence>
<keyword evidence="6" id="KW-0539">Nucleus</keyword>
<feature type="compositionally biased region" description="Basic and acidic residues" evidence="7">
    <location>
        <begin position="451"/>
        <end position="467"/>
    </location>
</feature>
<keyword evidence="5" id="KW-0269">Exonuclease</keyword>
<dbReference type="InterPro" id="IPR047021">
    <property type="entry name" value="REXO1/3/4-like"/>
</dbReference>
<dbReference type="GO" id="GO:0004527">
    <property type="term" value="F:exonuclease activity"/>
    <property type="evidence" value="ECO:0007669"/>
    <property type="project" value="UniProtKB-KW"/>
</dbReference>
<dbReference type="GO" id="GO:0005634">
    <property type="term" value="C:nucleus"/>
    <property type="evidence" value="ECO:0007669"/>
    <property type="project" value="UniProtKB-SubCell"/>
</dbReference>
<dbReference type="Proteomes" id="UP001549921">
    <property type="component" value="Unassembled WGS sequence"/>
</dbReference>
<comment type="caution">
    <text evidence="9">The sequence shown here is derived from an EMBL/GenBank/DDBJ whole genome shotgun (WGS) entry which is preliminary data.</text>
</comment>
<protein>
    <recommendedName>
        <fullName evidence="8">Exonuclease domain-containing protein</fullName>
    </recommendedName>
</protein>